<dbReference type="RefSeq" id="XP_056036906.1">
    <property type="nucleotide sequence ID" value="XM_056180886.1"/>
</dbReference>
<evidence type="ECO:0000313" key="11">
    <source>
        <dbReference type="EMBL" id="WBW72663.1"/>
    </source>
</evidence>
<evidence type="ECO:0000256" key="6">
    <source>
        <dbReference type="ARBA" id="ARBA00023157"/>
    </source>
</evidence>
<dbReference type="PROSITE" id="PS51914">
    <property type="entry name" value="MRH"/>
    <property type="match status" value="1"/>
</dbReference>
<evidence type="ECO:0000256" key="9">
    <source>
        <dbReference type="SAM" id="SignalP"/>
    </source>
</evidence>
<dbReference type="GO" id="GO:0030970">
    <property type="term" value="P:retrograde protein transport, ER to cytosol"/>
    <property type="evidence" value="ECO:0007669"/>
    <property type="project" value="TreeGrafter"/>
</dbReference>
<keyword evidence="3 9" id="KW-0732">Signal</keyword>
<dbReference type="Pfam" id="PF07915">
    <property type="entry name" value="PRKCSH"/>
    <property type="match status" value="1"/>
</dbReference>
<sequence>MRKLAFYTFLLCFVSLVYASIFNWKDAFSYPKFSFEWSPEALNVTRMEELKSRLLNDKLWTRLRTGDDDYFCVYPNITTIESKSPLEQPMHDMNEIKNQISQALDSLSEVIIREKRGYWTYDYVHNQFAIQYHLDVSPDFKTPVIEPIYYLGKARSQEGNEKPQEEQLLVKFDDGKAYLQSTYYNGTICDVTNKPRTVVLKYECDGDDSAPKFTQYQEVSSCSYFMTIHVPALCKHKAFQPIDDSPIENIVCYRISTGSDNHGRATSTNSQLPTGTSTSSSTKLNSDAKVNVGGSVQFTSSPPDAEEEL</sequence>
<dbReference type="InterPro" id="IPR012913">
    <property type="entry name" value="OS9-like_dom"/>
</dbReference>
<dbReference type="GeneID" id="80875575"/>
<dbReference type="PANTHER" id="PTHR15414:SF0">
    <property type="entry name" value="ENDOPLASMIC RETICULUM LECTIN 1"/>
    <property type="match status" value="1"/>
</dbReference>
<dbReference type="Proteomes" id="UP001212411">
    <property type="component" value="Chromosome 1"/>
</dbReference>
<dbReference type="SUPFAM" id="SSF50911">
    <property type="entry name" value="Mannose 6-phosphate receptor domain"/>
    <property type="match status" value="1"/>
</dbReference>
<evidence type="ECO:0000256" key="2">
    <source>
        <dbReference type="ARBA" id="ARBA00009918"/>
    </source>
</evidence>
<keyword evidence="7" id="KW-0472">Membrane</keyword>
<dbReference type="InterPro" id="IPR045149">
    <property type="entry name" value="OS-9-like"/>
</dbReference>
<keyword evidence="4 7" id="KW-0430">Lectin</keyword>
<evidence type="ECO:0000256" key="8">
    <source>
        <dbReference type="SAM" id="MobiDB-lite"/>
    </source>
</evidence>
<keyword evidence="12" id="KW-1185">Reference proteome</keyword>
<feature type="region of interest" description="Disordered" evidence="8">
    <location>
        <begin position="260"/>
        <end position="309"/>
    </location>
</feature>
<evidence type="ECO:0000256" key="3">
    <source>
        <dbReference type="ARBA" id="ARBA00022729"/>
    </source>
</evidence>
<dbReference type="GO" id="GO:0030968">
    <property type="term" value="P:endoplasmic reticulum unfolded protein response"/>
    <property type="evidence" value="ECO:0007669"/>
    <property type="project" value="UniProtKB-UniRule"/>
</dbReference>
<comment type="similarity">
    <text evidence="2 7">Belongs to the OS-9 family.</text>
</comment>
<feature type="signal peptide" evidence="9">
    <location>
        <begin position="1"/>
        <end position="19"/>
    </location>
</feature>
<dbReference type="GO" id="GO:0005788">
    <property type="term" value="C:endoplasmic reticulum lumen"/>
    <property type="evidence" value="ECO:0007669"/>
    <property type="project" value="UniProtKB-UniRule"/>
</dbReference>
<protein>
    <recommendedName>
        <fullName evidence="7">Endoplasmic reticulum lectin</fullName>
    </recommendedName>
    <alternativeName>
        <fullName evidence="7">Protein OS-9 homolog</fullName>
    </alternativeName>
</protein>
<dbReference type="InterPro" id="IPR009011">
    <property type="entry name" value="Man6P_isomerase_rcpt-bd_dom_sf"/>
</dbReference>
<feature type="compositionally biased region" description="Polar residues" evidence="8">
    <location>
        <begin position="260"/>
        <end position="285"/>
    </location>
</feature>
<dbReference type="KEGG" id="som:SOMG_02093"/>
<name>A0AAF0AVN8_9SCHI</name>
<keyword evidence="5 7" id="KW-0256">Endoplasmic reticulum</keyword>
<evidence type="ECO:0000259" key="10">
    <source>
        <dbReference type="PROSITE" id="PS51914"/>
    </source>
</evidence>
<evidence type="ECO:0000256" key="1">
    <source>
        <dbReference type="ARBA" id="ARBA00004367"/>
    </source>
</evidence>
<gene>
    <name evidence="11" type="primary">yos9</name>
    <name evidence="11" type="ORF">SOMG_02093</name>
</gene>
<dbReference type="Gene3D" id="2.70.130.10">
    <property type="entry name" value="Mannose-6-phosphate receptor binding domain"/>
    <property type="match status" value="1"/>
</dbReference>
<dbReference type="AlphaFoldDB" id="A0AAF0AVN8"/>
<dbReference type="GO" id="GO:0030246">
    <property type="term" value="F:carbohydrate binding"/>
    <property type="evidence" value="ECO:0007669"/>
    <property type="project" value="UniProtKB-UniRule"/>
</dbReference>
<accession>A0AAF0AVN8</accession>
<organism evidence="11 12">
    <name type="scientific">Schizosaccharomyces osmophilus</name>
    <dbReference type="NCBI Taxonomy" id="2545709"/>
    <lineage>
        <taxon>Eukaryota</taxon>
        <taxon>Fungi</taxon>
        <taxon>Dikarya</taxon>
        <taxon>Ascomycota</taxon>
        <taxon>Taphrinomycotina</taxon>
        <taxon>Schizosaccharomycetes</taxon>
        <taxon>Schizosaccharomycetales</taxon>
        <taxon>Schizosaccharomycetaceae</taxon>
        <taxon>Schizosaccharomyces</taxon>
    </lineage>
</organism>
<evidence type="ECO:0000256" key="4">
    <source>
        <dbReference type="ARBA" id="ARBA00022734"/>
    </source>
</evidence>
<proteinExistence type="inferred from homology"/>
<evidence type="ECO:0000256" key="7">
    <source>
        <dbReference type="RuleBase" id="RU369099"/>
    </source>
</evidence>
<feature type="domain" description="MRH" evidence="10">
    <location>
        <begin position="101"/>
        <end position="236"/>
    </location>
</feature>
<reference evidence="11 12" key="1">
    <citation type="journal article" date="2023" name="G3 (Bethesda)">
        <title>A high-quality reference genome for the fission yeast Schizosaccharomyces osmophilus.</title>
        <authorList>
            <person name="Jia G.S."/>
            <person name="Zhang W.C."/>
            <person name="Liang Y."/>
            <person name="Liu X.H."/>
            <person name="Rhind N."/>
            <person name="Pidoux A."/>
            <person name="Brysch-Herzberg M."/>
            <person name="Du L.L."/>
        </authorList>
    </citation>
    <scope>NUCLEOTIDE SEQUENCE [LARGE SCALE GENOMIC DNA]</scope>
    <source>
        <strain evidence="11 12">CBS 15793</strain>
    </source>
</reference>
<comment type="function">
    <text evidence="7">Lectin involved in the quality control of the secretory pathway. As a member of the endoplasmic reticulum-associated degradation lumenal (ERAD-L) surveillance system, targets misfolded endoplasmic reticulum lumenal glycoproteins for degradation.</text>
</comment>
<dbReference type="GO" id="GO:0005789">
    <property type="term" value="C:endoplasmic reticulum membrane"/>
    <property type="evidence" value="ECO:0007669"/>
    <property type="project" value="UniProtKB-SubCell"/>
</dbReference>
<dbReference type="PANTHER" id="PTHR15414">
    <property type="entry name" value="OS-9-RELATED"/>
    <property type="match status" value="1"/>
</dbReference>
<feature type="chain" id="PRO_5042241048" description="Endoplasmic reticulum lectin" evidence="9">
    <location>
        <begin position="20"/>
        <end position="309"/>
    </location>
</feature>
<evidence type="ECO:0000256" key="5">
    <source>
        <dbReference type="ARBA" id="ARBA00022824"/>
    </source>
</evidence>
<dbReference type="InterPro" id="IPR044865">
    <property type="entry name" value="MRH_dom"/>
</dbReference>
<keyword evidence="6" id="KW-1015">Disulfide bond</keyword>
<comment type="subcellular location">
    <subcellularLocation>
        <location evidence="1 7">Endoplasmic reticulum membrane</location>
        <topology evidence="1 7">Peripheral membrane protein</topology>
        <orientation evidence="1 7">Lumenal side</orientation>
    </subcellularLocation>
</comment>
<dbReference type="EMBL" id="CP115611">
    <property type="protein sequence ID" value="WBW72663.1"/>
    <property type="molecule type" value="Genomic_DNA"/>
</dbReference>
<evidence type="ECO:0000313" key="12">
    <source>
        <dbReference type="Proteomes" id="UP001212411"/>
    </source>
</evidence>